<evidence type="ECO:0000259" key="2">
    <source>
        <dbReference type="PROSITE" id="PS50937"/>
    </source>
</evidence>
<keyword evidence="1" id="KW-0238">DNA-binding</keyword>
<dbReference type="InterPro" id="IPR009061">
    <property type="entry name" value="DNA-bd_dom_put_sf"/>
</dbReference>
<dbReference type="InterPro" id="IPR047057">
    <property type="entry name" value="MerR_fam"/>
</dbReference>
<feature type="domain" description="HTH merR-type" evidence="2">
    <location>
        <begin position="27"/>
        <end position="95"/>
    </location>
</feature>
<dbReference type="Gene3D" id="1.10.1660.10">
    <property type="match status" value="1"/>
</dbReference>
<accession>A0A679GA61</accession>
<sequence>MKTPQPFLSRLLARTPAEGDAPPEAAEYTVDELAREAGTTVRNLRAYQDRGLLPPPERRGRVGIYNGGHLSRLLLIGQLLERGYSIASIRELLEAWEQGRDLAHVLGLDAAIAGAWGQPEPTRLGFDELIALFGEALTDDTLDRARELGLVEFAGDHLRVLNPRIFNAGVQLHRSGIPLAVLLEQFALIRQQVAPVADGIVGMIVAHLVNPLLSSSLPHVSELEALNRQLLALRPLVEEVVDSELARGLQASANQELGGRVGELLKGFLKS</sequence>
<dbReference type="PANTHER" id="PTHR30204">
    <property type="entry name" value="REDOX-CYCLING DRUG-SENSING TRANSCRIPTIONAL ACTIVATOR SOXR"/>
    <property type="match status" value="1"/>
</dbReference>
<dbReference type="InterPro" id="IPR000551">
    <property type="entry name" value="MerR-type_HTH_dom"/>
</dbReference>
<protein>
    <recommendedName>
        <fullName evidence="2">HTH merR-type domain-containing protein</fullName>
    </recommendedName>
</protein>
<dbReference type="RefSeq" id="WP_142011218.1">
    <property type="nucleotide sequence ID" value="NZ_AP022642.1"/>
</dbReference>
<name>A0A679GA61_9GAMM</name>
<organism evidence="3 4">
    <name type="scientific">Metapseudomonas otitidis</name>
    <dbReference type="NCBI Taxonomy" id="319939"/>
    <lineage>
        <taxon>Bacteria</taxon>
        <taxon>Pseudomonadati</taxon>
        <taxon>Pseudomonadota</taxon>
        <taxon>Gammaproteobacteria</taxon>
        <taxon>Pseudomonadales</taxon>
        <taxon>Pseudomonadaceae</taxon>
        <taxon>Metapseudomonas</taxon>
    </lineage>
</organism>
<dbReference type="KEGG" id="poj:PtoMrB4_16180"/>
<dbReference type="GO" id="GO:0003700">
    <property type="term" value="F:DNA-binding transcription factor activity"/>
    <property type="evidence" value="ECO:0007669"/>
    <property type="project" value="InterPro"/>
</dbReference>
<dbReference type="SUPFAM" id="SSF46955">
    <property type="entry name" value="Putative DNA-binding domain"/>
    <property type="match status" value="1"/>
</dbReference>
<dbReference type="AlphaFoldDB" id="A0A679GA61"/>
<gene>
    <name evidence="3" type="ORF">PtoMrB4_16180</name>
</gene>
<dbReference type="CDD" id="cd04778">
    <property type="entry name" value="HTH_MerR-like_sg2"/>
    <property type="match status" value="1"/>
</dbReference>
<proteinExistence type="predicted"/>
<dbReference type="GeneID" id="57396830"/>
<evidence type="ECO:0000313" key="4">
    <source>
        <dbReference type="Proteomes" id="UP000501237"/>
    </source>
</evidence>
<evidence type="ECO:0000313" key="3">
    <source>
        <dbReference type="EMBL" id="BCA27641.1"/>
    </source>
</evidence>
<evidence type="ECO:0000256" key="1">
    <source>
        <dbReference type="ARBA" id="ARBA00023125"/>
    </source>
</evidence>
<dbReference type="Pfam" id="PF13411">
    <property type="entry name" value="MerR_1"/>
    <property type="match status" value="1"/>
</dbReference>
<dbReference type="EMBL" id="AP022642">
    <property type="protein sequence ID" value="BCA27641.1"/>
    <property type="molecule type" value="Genomic_DNA"/>
</dbReference>
<dbReference type="PRINTS" id="PR00040">
    <property type="entry name" value="HTHMERR"/>
</dbReference>
<dbReference type="GO" id="GO:0003677">
    <property type="term" value="F:DNA binding"/>
    <property type="evidence" value="ECO:0007669"/>
    <property type="project" value="UniProtKB-KW"/>
</dbReference>
<dbReference type="Proteomes" id="UP000501237">
    <property type="component" value="Chromosome"/>
</dbReference>
<dbReference type="PANTHER" id="PTHR30204:SF93">
    <property type="entry name" value="HTH MERR-TYPE DOMAIN-CONTAINING PROTEIN"/>
    <property type="match status" value="1"/>
</dbReference>
<reference evidence="3 4" key="1">
    <citation type="journal article" date="2020" name="Microbiol. Resour. Announc.">
        <title>Complete genome sequence of Pseudomonas otitidis strain MrB4, isolated from Lake Biwa in Japan.</title>
        <authorList>
            <person name="Miyazaki K."/>
            <person name="Hase E."/>
            <person name="Maruya T."/>
        </authorList>
    </citation>
    <scope>NUCLEOTIDE SEQUENCE [LARGE SCALE GENOMIC DNA]</scope>
    <source>
        <strain evidence="3 4">MrB4</strain>
    </source>
</reference>
<dbReference type="PROSITE" id="PS50937">
    <property type="entry name" value="HTH_MERR_2"/>
    <property type="match status" value="1"/>
</dbReference>
<dbReference type="SMART" id="SM00422">
    <property type="entry name" value="HTH_MERR"/>
    <property type="match status" value="1"/>
</dbReference>